<feature type="compositionally biased region" description="Polar residues" evidence="1">
    <location>
        <begin position="165"/>
        <end position="177"/>
    </location>
</feature>
<protein>
    <submittedName>
        <fullName evidence="2">Uncharacterized protein</fullName>
    </submittedName>
</protein>
<name>A0A448X1J2_9PLAT</name>
<accession>A0A448X1J2</accession>
<organism evidence="2 3">
    <name type="scientific">Protopolystoma xenopodis</name>
    <dbReference type="NCBI Taxonomy" id="117903"/>
    <lineage>
        <taxon>Eukaryota</taxon>
        <taxon>Metazoa</taxon>
        <taxon>Spiralia</taxon>
        <taxon>Lophotrochozoa</taxon>
        <taxon>Platyhelminthes</taxon>
        <taxon>Monogenea</taxon>
        <taxon>Polyopisthocotylea</taxon>
        <taxon>Polystomatidea</taxon>
        <taxon>Polystomatidae</taxon>
        <taxon>Protopolystoma</taxon>
    </lineage>
</organism>
<gene>
    <name evidence="2" type="ORF">PXEA_LOCUS19115</name>
</gene>
<feature type="region of interest" description="Disordered" evidence="1">
    <location>
        <begin position="67"/>
        <end position="137"/>
    </location>
</feature>
<sequence>MMPDVISDSIQEDASPADPASVIVASSGDVVSDNSVLTSETESAGFCPQQPERQVALVHPTSQVLGRLMPSGMRPGLLATNEYDAIEGQSTDVDDDRTSSDDTPADYQEPPEDKIEFSGQTRSSVGPTPEKSYLNNYREAHSKALTYLAPRYVTDTGLSGGTARGSDQTTKASRTRV</sequence>
<feature type="region of interest" description="Disordered" evidence="1">
    <location>
        <begin position="154"/>
        <end position="177"/>
    </location>
</feature>
<evidence type="ECO:0000256" key="1">
    <source>
        <dbReference type="SAM" id="MobiDB-lite"/>
    </source>
</evidence>
<dbReference type="AlphaFoldDB" id="A0A448X1J2"/>
<keyword evidence="3" id="KW-1185">Reference proteome</keyword>
<evidence type="ECO:0000313" key="2">
    <source>
        <dbReference type="EMBL" id="VEL25675.1"/>
    </source>
</evidence>
<evidence type="ECO:0000313" key="3">
    <source>
        <dbReference type="Proteomes" id="UP000784294"/>
    </source>
</evidence>
<reference evidence="2" key="1">
    <citation type="submission" date="2018-11" db="EMBL/GenBank/DDBJ databases">
        <authorList>
            <consortium name="Pathogen Informatics"/>
        </authorList>
    </citation>
    <scope>NUCLEOTIDE SEQUENCE</scope>
</reference>
<comment type="caution">
    <text evidence="2">The sequence shown here is derived from an EMBL/GenBank/DDBJ whole genome shotgun (WGS) entry which is preliminary data.</text>
</comment>
<dbReference type="Proteomes" id="UP000784294">
    <property type="component" value="Unassembled WGS sequence"/>
</dbReference>
<proteinExistence type="predicted"/>
<dbReference type="EMBL" id="CAAALY010075569">
    <property type="protein sequence ID" value="VEL25675.1"/>
    <property type="molecule type" value="Genomic_DNA"/>
</dbReference>